<dbReference type="SUPFAM" id="SSF55729">
    <property type="entry name" value="Acyl-CoA N-acyltransferases (Nat)"/>
    <property type="match status" value="1"/>
</dbReference>
<name>V4Q2N1_9CAUL</name>
<dbReference type="PANTHER" id="PTHR31435:SF10">
    <property type="entry name" value="BSR4717 PROTEIN"/>
    <property type="match status" value="1"/>
</dbReference>
<evidence type="ECO:0000259" key="1">
    <source>
        <dbReference type="PROSITE" id="PS51729"/>
    </source>
</evidence>
<dbReference type="STRING" id="1121022.GCA_000376105_00213"/>
<dbReference type="InterPro" id="IPR031165">
    <property type="entry name" value="GNAT_YJDJ"/>
</dbReference>
<organism evidence="2 3">
    <name type="scientific">Asticcacaulis benevestitus DSM 16100 = ATCC BAA-896</name>
    <dbReference type="NCBI Taxonomy" id="1121022"/>
    <lineage>
        <taxon>Bacteria</taxon>
        <taxon>Pseudomonadati</taxon>
        <taxon>Pseudomonadota</taxon>
        <taxon>Alphaproteobacteria</taxon>
        <taxon>Caulobacterales</taxon>
        <taxon>Caulobacteraceae</taxon>
        <taxon>Asticcacaulis</taxon>
    </lineage>
</organism>
<dbReference type="PATRIC" id="fig|1121022.4.peg.899"/>
<dbReference type="InterPro" id="IPR016181">
    <property type="entry name" value="Acyl_CoA_acyltransferase"/>
</dbReference>
<dbReference type="PANTHER" id="PTHR31435">
    <property type="entry name" value="PROTEIN NATD1"/>
    <property type="match status" value="1"/>
</dbReference>
<dbReference type="EMBL" id="AWGB01000006">
    <property type="protein sequence ID" value="ESQ93959.1"/>
    <property type="molecule type" value="Genomic_DNA"/>
</dbReference>
<dbReference type="InterPro" id="IPR045057">
    <property type="entry name" value="Gcn5-rel_NAT"/>
</dbReference>
<comment type="caution">
    <text evidence="2">The sequence shown here is derived from an EMBL/GenBank/DDBJ whole genome shotgun (WGS) entry which is preliminary data.</text>
</comment>
<keyword evidence="3" id="KW-1185">Reference proteome</keyword>
<evidence type="ECO:0000313" key="3">
    <source>
        <dbReference type="Proteomes" id="UP000017837"/>
    </source>
</evidence>
<proteinExistence type="predicted"/>
<dbReference type="Pfam" id="PF14542">
    <property type="entry name" value="Acetyltransf_CG"/>
    <property type="match status" value="1"/>
</dbReference>
<dbReference type="eggNOG" id="COG2388">
    <property type="taxonomic scope" value="Bacteria"/>
</dbReference>
<reference evidence="2 3" key="1">
    <citation type="journal article" date="2014" name="Nature">
        <title>Sequential evolution of bacterial morphology by co-option of a developmental regulator.</title>
        <authorList>
            <person name="Jiang C."/>
            <person name="Brown P.J."/>
            <person name="Ducret A."/>
            <person name="Brun Y.V."/>
        </authorList>
    </citation>
    <scope>NUCLEOTIDE SEQUENCE [LARGE SCALE GENOMIC DNA]</scope>
    <source>
        <strain evidence="2 3">DSM 16100</strain>
    </source>
</reference>
<accession>V4Q2N1</accession>
<gene>
    <name evidence="2" type="ORF">ABENE_04530</name>
</gene>
<feature type="domain" description="N-acetyltransferase" evidence="1">
    <location>
        <begin position="47"/>
        <end position="127"/>
    </location>
</feature>
<dbReference type="Gene3D" id="3.40.630.30">
    <property type="match status" value="1"/>
</dbReference>
<evidence type="ECO:0000313" key="2">
    <source>
        <dbReference type="EMBL" id="ESQ93959.1"/>
    </source>
</evidence>
<dbReference type="Proteomes" id="UP000017837">
    <property type="component" value="Unassembled WGS sequence"/>
</dbReference>
<dbReference type="PROSITE" id="PS51729">
    <property type="entry name" value="GNAT_YJDJ"/>
    <property type="match status" value="1"/>
</dbReference>
<dbReference type="AlphaFoldDB" id="V4Q2N1"/>
<sequence length="127" mass="14134">MDTPVSKNVHSDLFCMAHCYVKRAELNSRPEALTFITKEPIMNAQVIDNTKESRFVLVIDGEIAHADYRLSGDELYIDYVEAPPALRGTGAAGRLMEGIMTSAAEKGYSVVPICGYAAAWMRRHRKL</sequence>
<protein>
    <recommendedName>
        <fullName evidence="1">N-acetyltransferase domain-containing protein</fullName>
    </recommendedName>
</protein>